<dbReference type="InParanoid" id="D9Q0Y4"/>
<organism evidence="3 4">
    <name type="scientific">Acidilobus saccharovorans (strain DSM 16705 / JCM 18335 / VKM B-2471 / 345-15)</name>
    <dbReference type="NCBI Taxonomy" id="666510"/>
    <lineage>
        <taxon>Archaea</taxon>
        <taxon>Thermoproteota</taxon>
        <taxon>Thermoprotei</taxon>
        <taxon>Acidilobales</taxon>
        <taxon>Acidilobaceae</taxon>
        <taxon>Acidilobus</taxon>
    </lineage>
</organism>
<dbReference type="GO" id="GO:0008654">
    <property type="term" value="P:phospholipid biosynthetic process"/>
    <property type="evidence" value="ECO:0007669"/>
    <property type="project" value="InterPro"/>
</dbReference>
<dbReference type="PANTHER" id="PTHR43125:SF1">
    <property type="entry name" value="INOSITOL-3-PHOSPHATE SYNTHASE"/>
    <property type="match status" value="1"/>
</dbReference>
<dbReference type="GO" id="GO:0006021">
    <property type="term" value="P:inositol biosynthetic process"/>
    <property type="evidence" value="ECO:0007669"/>
    <property type="project" value="InterPro"/>
</dbReference>
<dbReference type="Gene3D" id="3.40.50.720">
    <property type="entry name" value="NAD(P)-binding Rossmann-like Domain"/>
    <property type="match status" value="1"/>
</dbReference>
<dbReference type="PIRSF" id="PIRSF015578">
    <property type="entry name" value="Myoinos-ppht_syn"/>
    <property type="match status" value="1"/>
</dbReference>
<feature type="domain" description="Myo-inositol-1-phosphate synthase GAPDH-like" evidence="2">
    <location>
        <begin position="214"/>
        <end position="318"/>
    </location>
</feature>
<dbReference type="InterPro" id="IPR052199">
    <property type="entry name" value="MIPS"/>
</dbReference>
<dbReference type="InterPro" id="IPR036291">
    <property type="entry name" value="NAD(P)-bd_dom_sf"/>
</dbReference>
<dbReference type="STRING" id="666510.ASAC_0565"/>
<dbReference type="GO" id="GO:0004512">
    <property type="term" value="F:inositol-3-phosphate synthase activity"/>
    <property type="evidence" value="ECO:0007669"/>
    <property type="project" value="UniProtKB-EC"/>
</dbReference>
<dbReference type="InterPro" id="IPR002587">
    <property type="entry name" value="Myo-inos-1-P_Synthase"/>
</dbReference>
<dbReference type="EMBL" id="CP001742">
    <property type="protein sequence ID" value="ADL18972.1"/>
    <property type="molecule type" value="Genomic_DNA"/>
</dbReference>
<dbReference type="HOGENOM" id="CLU_050011_0_0_2"/>
<proteinExistence type="inferred from homology"/>
<name>D9Q0Y4_ACIS3</name>
<evidence type="ECO:0000313" key="4">
    <source>
        <dbReference type="Proteomes" id="UP000000346"/>
    </source>
</evidence>
<dbReference type="Proteomes" id="UP000000346">
    <property type="component" value="Chromosome"/>
</dbReference>
<sequence>MIRTVLIGAGSGASYFLAGLEKLKAREIQPVGIPLVNYMKAHRPEDIDVVAVYDVDNSKVGRDMYSIASKLSPFSSVPRTLKDIVVSRGLHCGSLRGLDVDASGLEDALGSPQQALEEFISELVKLKPDVIVNVITTEPMRFVESEGEFVKLASTCSAGATLAYAYAASEYSLRTGNPVAFINLTPPAAANSPGVVSRFERAGALVLGDDAATGATPLTADLLEHMAERGRRVLSVAQFNIGGNTDFLSLTEPERNHSKEVTKSSMVADILGYDAPHYIRPTGYLEPLGDRKFVAMHIEYESFGGFRDEVIVNARINDKSNLAGLMASIVPVAKSLLERGVHGSYATVNRFYMKMPGPRGTKNISKIVAYQDLLKELKKLDII</sequence>
<dbReference type="PANTHER" id="PTHR43125">
    <property type="entry name" value="INOSITOL-3-PHOSPHATE SYNTHASE"/>
    <property type="match status" value="1"/>
</dbReference>
<dbReference type="RefSeq" id="WP_013266484.1">
    <property type="nucleotide sequence ID" value="NC_014374.1"/>
</dbReference>
<dbReference type="SUPFAM" id="SSF51735">
    <property type="entry name" value="NAD(P)-binding Rossmann-fold domains"/>
    <property type="match status" value="1"/>
</dbReference>
<protein>
    <submittedName>
        <fullName evidence="3">Myo-Inositol-3-phosphate synthase</fullName>
        <ecNumber evidence="3">5.5.1.4</ecNumber>
    </submittedName>
</protein>
<evidence type="ECO:0000259" key="2">
    <source>
        <dbReference type="Pfam" id="PF01658"/>
    </source>
</evidence>
<reference evidence="3 4" key="1">
    <citation type="journal article" date="2010" name="Appl. Environ. Microbiol.">
        <title>The genome sequence of the crenarchaeon Acidilobus saccharovorans supports a new order, Acidilobales, and suggests an important ecological role in terrestrial acidic hot springs.</title>
        <authorList>
            <person name="Mardanov A.V."/>
            <person name="Svetlitchnyi V.A."/>
            <person name="Beletsky A.V."/>
            <person name="Prokofeva M.I."/>
            <person name="Bonch-Osmolovskaya E.A."/>
            <person name="Ravin N.V."/>
            <person name="Skryabin K.G."/>
        </authorList>
    </citation>
    <scope>NUCLEOTIDE SEQUENCE [LARGE SCALE GENOMIC DNA]</scope>
    <source>
        <strain evidence="4">DSM 16705 / JCM 18335 / VKM B-2471 / 345-15</strain>
    </source>
</reference>
<comment type="similarity">
    <text evidence="1">Belongs to the myo-inositol 1-phosphate synthase family.</text>
</comment>
<dbReference type="Pfam" id="PF01658">
    <property type="entry name" value="Inos-1-P_synth"/>
    <property type="match status" value="1"/>
</dbReference>
<dbReference type="GeneID" id="9498797"/>
<evidence type="ECO:0000313" key="3">
    <source>
        <dbReference type="EMBL" id="ADL18972.1"/>
    </source>
</evidence>
<keyword evidence="4" id="KW-1185">Reference proteome</keyword>
<dbReference type="Gene3D" id="3.30.360.10">
    <property type="entry name" value="Dihydrodipicolinate Reductase, domain 2"/>
    <property type="match status" value="1"/>
</dbReference>
<dbReference type="eggNOG" id="arCOG04213">
    <property type="taxonomic scope" value="Archaea"/>
</dbReference>
<evidence type="ECO:0000256" key="1">
    <source>
        <dbReference type="ARBA" id="ARBA00010813"/>
    </source>
</evidence>
<dbReference type="OrthoDB" id="80661at2157"/>
<dbReference type="EC" id="5.5.1.4" evidence="3"/>
<dbReference type="AlphaFoldDB" id="D9Q0Y4"/>
<accession>D9Q0Y4</accession>
<dbReference type="FunCoup" id="D9Q0Y4">
    <property type="interactions" value="2"/>
</dbReference>
<dbReference type="InterPro" id="IPR013021">
    <property type="entry name" value="Myo-inos-1-P_Synthase_GAPDH"/>
</dbReference>
<keyword evidence="3" id="KW-0413">Isomerase</keyword>
<dbReference type="SUPFAM" id="SSF55347">
    <property type="entry name" value="Glyceraldehyde-3-phosphate dehydrogenase-like, C-terminal domain"/>
    <property type="match status" value="1"/>
</dbReference>
<gene>
    <name evidence="3" type="ordered locus">ASAC_0565</name>
</gene>
<dbReference type="KEGG" id="asc:ASAC_0565"/>